<dbReference type="AlphaFoldDB" id="A0A931H691"/>
<dbReference type="Proteomes" id="UP000651050">
    <property type="component" value="Unassembled WGS sequence"/>
</dbReference>
<proteinExistence type="predicted"/>
<comment type="caution">
    <text evidence="1">The sequence shown here is derived from an EMBL/GenBank/DDBJ whole genome shotgun (WGS) entry which is preliminary data.</text>
</comment>
<evidence type="ECO:0000313" key="1">
    <source>
        <dbReference type="EMBL" id="MBG9389414.1"/>
    </source>
</evidence>
<dbReference type="RefSeq" id="WP_196987212.1">
    <property type="nucleotide sequence ID" value="NZ_JADWYS010000001.1"/>
</dbReference>
<name>A0A931H691_9BURK</name>
<organism evidence="1 2">
    <name type="scientific">Caenimonas aquaedulcis</name>
    <dbReference type="NCBI Taxonomy" id="2793270"/>
    <lineage>
        <taxon>Bacteria</taxon>
        <taxon>Pseudomonadati</taxon>
        <taxon>Pseudomonadota</taxon>
        <taxon>Betaproteobacteria</taxon>
        <taxon>Burkholderiales</taxon>
        <taxon>Comamonadaceae</taxon>
        <taxon>Caenimonas</taxon>
    </lineage>
</organism>
<gene>
    <name evidence="1" type="ORF">I5803_15390</name>
</gene>
<accession>A0A931H691</accession>
<dbReference type="EMBL" id="JADWYS010000001">
    <property type="protein sequence ID" value="MBG9389414.1"/>
    <property type="molecule type" value="Genomic_DNA"/>
</dbReference>
<evidence type="ECO:0000313" key="2">
    <source>
        <dbReference type="Proteomes" id="UP000651050"/>
    </source>
</evidence>
<keyword evidence="2" id="KW-1185">Reference proteome</keyword>
<sequence length="78" mass="7918">MSIDLLPFSSFALESSVGPASGLGDTWTLTLASFEAAHPLLDMAMGGTIVLHVDAAQATGGELARVVPADAAPMTVTF</sequence>
<reference evidence="1" key="1">
    <citation type="submission" date="2020-11" db="EMBL/GenBank/DDBJ databases">
        <title>Bacterial whole genome sequence for Caenimonas sp. DR4.4.</title>
        <authorList>
            <person name="Le V."/>
            <person name="Ko S.-R."/>
            <person name="Ahn C.-Y."/>
            <person name="Oh H.-M."/>
        </authorList>
    </citation>
    <scope>NUCLEOTIDE SEQUENCE</scope>
    <source>
        <strain evidence="1">DR4.4</strain>
    </source>
</reference>
<protein>
    <submittedName>
        <fullName evidence="1">Uncharacterized protein</fullName>
    </submittedName>
</protein>